<name>A0AAV0AZQ7_PHAPC</name>
<dbReference type="AlphaFoldDB" id="A0AAV0AZQ7"/>
<evidence type="ECO:0000313" key="2">
    <source>
        <dbReference type="Proteomes" id="UP001153365"/>
    </source>
</evidence>
<protein>
    <submittedName>
        <fullName evidence="1">Uncharacterized protein</fullName>
    </submittedName>
</protein>
<reference evidence="1" key="1">
    <citation type="submission" date="2022-06" db="EMBL/GenBank/DDBJ databases">
        <authorList>
            <consortium name="SYNGENTA / RWTH Aachen University"/>
        </authorList>
    </citation>
    <scope>NUCLEOTIDE SEQUENCE</scope>
</reference>
<dbReference type="EMBL" id="CALTRL010002182">
    <property type="protein sequence ID" value="CAH7674946.1"/>
    <property type="molecule type" value="Genomic_DNA"/>
</dbReference>
<proteinExistence type="predicted"/>
<accession>A0AAV0AZQ7</accession>
<sequence>METIGSRRMSVDISSQGWLRTHNRFLASSSCQLEMEWEIRDDSLLLLLQLLPLVDDEDEDEDDGSRFMVALREVLMVRKEKKEKNRNFVEFFLKKKGKNRNFRPIVDI</sequence>
<dbReference type="Proteomes" id="UP001153365">
    <property type="component" value="Unassembled WGS sequence"/>
</dbReference>
<comment type="caution">
    <text evidence="1">The sequence shown here is derived from an EMBL/GenBank/DDBJ whole genome shotgun (WGS) entry which is preliminary data.</text>
</comment>
<organism evidence="1 2">
    <name type="scientific">Phakopsora pachyrhizi</name>
    <name type="common">Asian soybean rust disease fungus</name>
    <dbReference type="NCBI Taxonomy" id="170000"/>
    <lineage>
        <taxon>Eukaryota</taxon>
        <taxon>Fungi</taxon>
        <taxon>Dikarya</taxon>
        <taxon>Basidiomycota</taxon>
        <taxon>Pucciniomycotina</taxon>
        <taxon>Pucciniomycetes</taxon>
        <taxon>Pucciniales</taxon>
        <taxon>Phakopsoraceae</taxon>
        <taxon>Phakopsora</taxon>
    </lineage>
</organism>
<keyword evidence="2" id="KW-1185">Reference proteome</keyword>
<gene>
    <name evidence="1" type="ORF">PPACK8108_LOCUS9891</name>
</gene>
<evidence type="ECO:0000313" key="1">
    <source>
        <dbReference type="EMBL" id="CAH7674946.1"/>
    </source>
</evidence>